<accession>A0A672H5W2</accession>
<feature type="domain" description="GST C-terminal" evidence="2">
    <location>
        <begin position="92"/>
        <end position="221"/>
    </location>
</feature>
<dbReference type="InterPro" id="IPR004046">
    <property type="entry name" value="GST_C"/>
</dbReference>
<dbReference type="SUPFAM" id="SSF47616">
    <property type="entry name" value="GST C-terminal domain-like"/>
    <property type="match status" value="1"/>
</dbReference>
<protein>
    <submittedName>
        <fullName evidence="3">Glutathione S-transferase A-like</fullName>
    </submittedName>
</protein>
<dbReference type="FunFam" id="1.20.1050.10:FF:000046">
    <property type="entry name" value="Glutathione S-transferase rho"/>
    <property type="match status" value="1"/>
</dbReference>
<dbReference type="GO" id="GO:0016034">
    <property type="term" value="F:maleylacetoacetate isomerase activity"/>
    <property type="evidence" value="ECO:0007669"/>
    <property type="project" value="TreeGrafter"/>
</dbReference>
<reference evidence="3" key="3">
    <citation type="submission" date="2025-09" db="UniProtKB">
        <authorList>
            <consortium name="Ensembl"/>
        </authorList>
    </citation>
    <scope>IDENTIFICATION</scope>
</reference>
<dbReference type="GO" id="GO:0006749">
    <property type="term" value="P:glutathione metabolic process"/>
    <property type="evidence" value="ECO:0007669"/>
    <property type="project" value="TreeGrafter"/>
</dbReference>
<dbReference type="Proteomes" id="UP000472267">
    <property type="component" value="Chromosome 22"/>
</dbReference>
<dbReference type="AlphaFoldDB" id="A0A672H5W2"/>
<dbReference type="InterPro" id="IPR036282">
    <property type="entry name" value="Glutathione-S-Trfase_C_sf"/>
</dbReference>
<reference evidence="3" key="1">
    <citation type="submission" date="2019-06" db="EMBL/GenBank/DDBJ databases">
        <authorList>
            <consortium name="Wellcome Sanger Institute Data Sharing"/>
        </authorList>
    </citation>
    <scope>NUCLEOTIDE SEQUENCE [LARGE SCALE GENOMIC DNA]</scope>
</reference>
<dbReference type="SUPFAM" id="SSF52833">
    <property type="entry name" value="Thioredoxin-like"/>
    <property type="match status" value="1"/>
</dbReference>
<dbReference type="PANTHER" id="PTHR42673">
    <property type="entry name" value="MALEYLACETOACETATE ISOMERASE"/>
    <property type="match status" value="1"/>
</dbReference>
<proteinExistence type="predicted"/>
<dbReference type="Pfam" id="PF14497">
    <property type="entry name" value="GST_C_3"/>
    <property type="match status" value="1"/>
</dbReference>
<reference evidence="3" key="2">
    <citation type="submission" date="2025-08" db="UniProtKB">
        <authorList>
            <consortium name="Ensembl"/>
        </authorList>
    </citation>
    <scope>IDENTIFICATION</scope>
</reference>
<dbReference type="Pfam" id="PF13417">
    <property type="entry name" value="GST_N_3"/>
    <property type="match status" value="1"/>
</dbReference>
<dbReference type="InterPro" id="IPR036249">
    <property type="entry name" value="Thioredoxin-like_sf"/>
</dbReference>
<gene>
    <name evidence="3" type="primary">LOC115409894</name>
</gene>
<keyword evidence="4" id="KW-1185">Reference proteome</keyword>
<organism evidence="3 4">
    <name type="scientific">Salarias fasciatus</name>
    <name type="common">Jewelled blenny</name>
    <name type="synonym">Blennius fasciatus</name>
    <dbReference type="NCBI Taxonomy" id="181472"/>
    <lineage>
        <taxon>Eukaryota</taxon>
        <taxon>Metazoa</taxon>
        <taxon>Chordata</taxon>
        <taxon>Craniata</taxon>
        <taxon>Vertebrata</taxon>
        <taxon>Euteleostomi</taxon>
        <taxon>Actinopterygii</taxon>
        <taxon>Neopterygii</taxon>
        <taxon>Teleostei</taxon>
        <taxon>Neoteleostei</taxon>
        <taxon>Acanthomorphata</taxon>
        <taxon>Ovalentaria</taxon>
        <taxon>Blenniimorphae</taxon>
        <taxon>Blenniiformes</taxon>
        <taxon>Blennioidei</taxon>
        <taxon>Blenniidae</taxon>
        <taxon>Salariinae</taxon>
        <taxon>Salarias</taxon>
    </lineage>
</organism>
<dbReference type="InterPro" id="IPR040079">
    <property type="entry name" value="Glutathione_S-Trfase"/>
</dbReference>
<dbReference type="PANTHER" id="PTHR42673:SF4">
    <property type="entry name" value="MALEYLACETOACETATE ISOMERASE"/>
    <property type="match status" value="1"/>
</dbReference>
<dbReference type="Gene3D" id="1.20.1050.10">
    <property type="match status" value="1"/>
</dbReference>
<dbReference type="OrthoDB" id="2309723at2759"/>
<evidence type="ECO:0000259" key="1">
    <source>
        <dbReference type="PROSITE" id="PS50404"/>
    </source>
</evidence>
<dbReference type="GO" id="GO:0006559">
    <property type="term" value="P:L-phenylalanine catabolic process"/>
    <property type="evidence" value="ECO:0007669"/>
    <property type="project" value="TreeGrafter"/>
</dbReference>
<feature type="domain" description="GST N-terminal" evidence="1">
    <location>
        <begin position="3"/>
        <end position="85"/>
    </location>
</feature>
<dbReference type="SFLD" id="SFLDS00019">
    <property type="entry name" value="Glutathione_Transferase_(cytos"/>
    <property type="match status" value="1"/>
</dbReference>
<evidence type="ECO:0000313" key="4">
    <source>
        <dbReference type="Proteomes" id="UP000472267"/>
    </source>
</evidence>
<dbReference type="PROSITE" id="PS50404">
    <property type="entry name" value="GST_NTER"/>
    <property type="match status" value="1"/>
</dbReference>
<dbReference type="GO" id="GO:0004364">
    <property type="term" value="F:glutathione transferase activity"/>
    <property type="evidence" value="ECO:0007669"/>
    <property type="project" value="TreeGrafter"/>
</dbReference>
<dbReference type="Ensembl" id="ENSSFAT00005025488.1">
    <property type="protein sequence ID" value="ENSSFAP00005024508.1"/>
    <property type="gene ID" value="ENSSFAG00005012614.1"/>
</dbReference>
<evidence type="ECO:0000259" key="2">
    <source>
        <dbReference type="PROSITE" id="PS50405"/>
    </source>
</evidence>
<dbReference type="Gene3D" id="3.40.30.10">
    <property type="entry name" value="Glutaredoxin"/>
    <property type="match status" value="1"/>
</dbReference>
<sequence>MAESMTLYWCSGSPPCWRVMITLEEKNLQGYNQKLLSFEKNEQKSEEVLALNPRGQFPTFKHGDIIVNESFAACLYLESQFESQGTRLIPENPKEQALMYQRMLEGLNCYDKLNWVIYYELMVPEDERHESALKRHREALTTELKLWEGYLQNVAEGSYLAGDFSLADVVGFPNVALVVFFGLSAERYPKLTEYYNLLKDRPSIKTTWPPHWLESEQGPEVLKDI</sequence>
<evidence type="ECO:0000313" key="3">
    <source>
        <dbReference type="Ensembl" id="ENSSFAP00005024508.1"/>
    </source>
</evidence>
<dbReference type="FunFam" id="3.40.30.10:FF:000221">
    <property type="entry name" value="Glutathione S-transferase rho"/>
    <property type="match status" value="1"/>
</dbReference>
<dbReference type="SFLD" id="SFLDG00358">
    <property type="entry name" value="Main_(cytGST)"/>
    <property type="match status" value="1"/>
</dbReference>
<dbReference type="InterPro" id="IPR004045">
    <property type="entry name" value="Glutathione_S-Trfase_N"/>
</dbReference>
<name>A0A672H5W2_SALFA</name>
<dbReference type="GO" id="GO:0005739">
    <property type="term" value="C:mitochondrion"/>
    <property type="evidence" value="ECO:0007669"/>
    <property type="project" value="TreeGrafter"/>
</dbReference>
<dbReference type="InterPro" id="IPR010987">
    <property type="entry name" value="Glutathione-S-Trfase_C-like"/>
</dbReference>
<dbReference type="PROSITE" id="PS50405">
    <property type="entry name" value="GST_CTER"/>
    <property type="match status" value="1"/>
</dbReference>
<dbReference type="CDD" id="cd00570">
    <property type="entry name" value="GST_N_family"/>
    <property type="match status" value="1"/>
</dbReference>